<dbReference type="GO" id="GO:0016788">
    <property type="term" value="F:hydrolase activity, acting on ester bonds"/>
    <property type="evidence" value="ECO:0007669"/>
    <property type="project" value="UniProtKB-ARBA"/>
</dbReference>
<dbReference type="EMBL" id="JANUCT010000032">
    <property type="protein sequence ID" value="MCS3904631.1"/>
    <property type="molecule type" value="Genomic_DNA"/>
</dbReference>
<dbReference type="RefSeq" id="WP_259057838.1">
    <property type="nucleotide sequence ID" value="NZ_JANUCT010000032.1"/>
</dbReference>
<dbReference type="SUPFAM" id="SSF52266">
    <property type="entry name" value="SGNH hydrolase"/>
    <property type="match status" value="1"/>
</dbReference>
<comment type="caution">
    <text evidence="2">The sequence shown here is derived from an EMBL/GenBank/DDBJ whole genome shotgun (WGS) entry which is preliminary data.</text>
</comment>
<dbReference type="AlphaFoldDB" id="A0AAE3L2I6"/>
<name>A0AAE3L2I6_9GAMM</name>
<dbReference type="PANTHER" id="PTHR14209:SF19">
    <property type="entry name" value="ISOAMYL ACETATE-HYDROLYZING ESTERASE 1 HOMOLOG"/>
    <property type="match status" value="1"/>
</dbReference>
<keyword evidence="3" id="KW-1185">Reference proteome</keyword>
<sequence length="219" mass="24023">METGHGGTRIICFGDSITEAGEFPHEQRWPTILQRLLDARWPGGFEVHNRGVSNNTSAQAFDRFAADVLPLLPGVMLIEFGFNDANVPDWARVPRVAVDEFRKNLREFQRIALNSGGQCVFVINHSIGEVTGRQGNGENYRDNVAPYNIAIRDLAVTLNTPYIDLPAAMAARSVDVNDFVAEDKLHLSQHGNQLYAELILEGLQATILSPGNTHASSGA</sequence>
<feature type="domain" description="SGNH hydrolase-type esterase" evidence="1">
    <location>
        <begin position="12"/>
        <end position="194"/>
    </location>
</feature>
<dbReference type="PANTHER" id="PTHR14209">
    <property type="entry name" value="ISOAMYL ACETATE-HYDROLYZING ESTERASE 1"/>
    <property type="match status" value="1"/>
</dbReference>
<evidence type="ECO:0000313" key="3">
    <source>
        <dbReference type="Proteomes" id="UP001204445"/>
    </source>
</evidence>
<dbReference type="Gene3D" id="3.40.50.1110">
    <property type="entry name" value="SGNH hydrolase"/>
    <property type="match status" value="1"/>
</dbReference>
<evidence type="ECO:0000259" key="1">
    <source>
        <dbReference type="Pfam" id="PF13472"/>
    </source>
</evidence>
<dbReference type="Pfam" id="PF13472">
    <property type="entry name" value="Lipase_GDSL_2"/>
    <property type="match status" value="1"/>
</dbReference>
<accession>A0AAE3L2I6</accession>
<gene>
    <name evidence="2" type="ORF">J2T55_002672</name>
</gene>
<protein>
    <submittedName>
        <fullName evidence="2">Lysophospholipase L1-like esterase</fullName>
    </submittedName>
</protein>
<dbReference type="InterPro" id="IPR045136">
    <property type="entry name" value="Iah1-like"/>
</dbReference>
<dbReference type="InterPro" id="IPR013830">
    <property type="entry name" value="SGNH_hydro"/>
</dbReference>
<dbReference type="InterPro" id="IPR036514">
    <property type="entry name" value="SGNH_hydro_sf"/>
</dbReference>
<dbReference type="Proteomes" id="UP001204445">
    <property type="component" value="Unassembled WGS sequence"/>
</dbReference>
<reference evidence="2" key="1">
    <citation type="submission" date="2022-08" db="EMBL/GenBank/DDBJ databases">
        <title>Genomic Encyclopedia of Type Strains, Phase III (KMG-III): the genomes of soil and plant-associated and newly described type strains.</title>
        <authorList>
            <person name="Whitman W."/>
        </authorList>
    </citation>
    <scope>NUCLEOTIDE SEQUENCE</scope>
    <source>
        <strain evidence="2">HMT 1</strain>
    </source>
</reference>
<proteinExistence type="predicted"/>
<evidence type="ECO:0000313" key="2">
    <source>
        <dbReference type="EMBL" id="MCS3904631.1"/>
    </source>
</evidence>
<organism evidence="2 3">
    <name type="scientific">Methylohalomonas lacus</name>
    <dbReference type="NCBI Taxonomy" id="398773"/>
    <lineage>
        <taxon>Bacteria</taxon>
        <taxon>Pseudomonadati</taxon>
        <taxon>Pseudomonadota</taxon>
        <taxon>Gammaproteobacteria</taxon>
        <taxon>Methylohalomonadales</taxon>
        <taxon>Methylohalomonadaceae</taxon>
        <taxon>Methylohalomonas</taxon>
    </lineage>
</organism>